<accession>D4TY12</accession>
<organism evidence="1 2">
    <name type="scientific">Schaalia odontolytica F0309</name>
    <dbReference type="NCBI Taxonomy" id="649742"/>
    <lineage>
        <taxon>Bacteria</taxon>
        <taxon>Bacillati</taxon>
        <taxon>Actinomycetota</taxon>
        <taxon>Actinomycetes</taxon>
        <taxon>Actinomycetales</taxon>
        <taxon>Actinomycetaceae</taxon>
        <taxon>Schaalia</taxon>
    </lineage>
</organism>
<gene>
    <name evidence="1" type="ORF">HMPREF0970_00834</name>
</gene>
<comment type="caution">
    <text evidence="1">The sequence shown here is derived from an EMBL/GenBank/DDBJ whole genome shotgun (WGS) entry which is preliminary data.</text>
</comment>
<dbReference type="Proteomes" id="UP000003150">
    <property type="component" value="Unassembled WGS sequence"/>
</dbReference>
<evidence type="ECO:0000313" key="1">
    <source>
        <dbReference type="EMBL" id="EFF80156.1"/>
    </source>
</evidence>
<proteinExistence type="predicted"/>
<evidence type="ECO:0000313" key="2">
    <source>
        <dbReference type="Proteomes" id="UP000003150"/>
    </source>
</evidence>
<dbReference type="AlphaFoldDB" id="D4TY12"/>
<protein>
    <submittedName>
        <fullName evidence="1">Uncharacterized protein</fullName>
    </submittedName>
</protein>
<dbReference type="HOGENOM" id="CLU_3303447_0_0_11"/>
<sequence>MSMVSSLAQSPKPLRFASHLWYRDRARMGTLAATERITL</sequence>
<name>D4TY12_9ACTO</name>
<reference evidence="1 2" key="1">
    <citation type="submission" date="2009-10" db="EMBL/GenBank/DDBJ databases">
        <authorList>
            <person name="Weinstock G."/>
            <person name="Sodergren E."/>
            <person name="Clifton S."/>
            <person name="Fulton L."/>
            <person name="Fulton B."/>
            <person name="Courtney L."/>
            <person name="Fronick C."/>
            <person name="Harrison M."/>
            <person name="Strong C."/>
            <person name="Farmer C."/>
            <person name="Delahaunty K."/>
            <person name="Markovic C."/>
            <person name="Hall O."/>
            <person name="Minx P."/>
            <person name="Tomlinson C."/>
            <person name="Mitreva M."/>
            <person name="Nelson J."/>
            <person name="Hou S."/>
            <person name="Wollam A."/>
            <person name="Pepin K.H."/>
            <person name="Johnson M."/>
            <person name="Bhonagiri V."/>
            <person name="Nash W.E."/>
            <person name="Warren W."/>
            <person name="Chinwalla A."/>
            <person name="Mardis E.R."/>
            <person name="Wilson R.K."/>
        </authorList>
    </citation>
    <scope>NUCLEOTIDE SEQUENCE [LARGE SCALE GENOMIC DNA]</scope>
    <source>
        <strain evidence="1 2">F0309</strain>
    </source>
</reference>
<dbReference type="EMBL" id="ACYT02000021">
    <property type="protein sequence ID" value="EFF80156.1"/>
    <property type="molecule type" value="Genomic_DNA"/>
</dbReference>